<dbReference type="InterPro" id="IPR041268">
    <property type="entry name" value="HU-CCDC81_bac_2"/>
</dbReference>
<dbReference type="Proteomes" id="UP000198990">
    <property type="component" value="Unassembled WGS sequence"/>
</dbReference>
<dbReference type="STRING" id="228957.SAMN04488008_10675"/>
<proteinExistence type="predicted"/>
<dbReference type="Pfam" id="PF18174">
    <property type="entry name" value="HU-CCDC81_bac_1"/>
    <property type="match status" value="1"/>
</dbReference>
<dbReference type="Gene3D" id="3.30.70.1070">
    <property type="entry name" value="Sporulation related repeat"/>
    <property type="match status" value="1"/>
</dbReference>
<dbReference type="InterPro" id="IPR040495">
    <property type="entry name" value="HU-CCDC81_bac_1"/>
</dbReference>
<protein>
    <submittedName>
        <fullName evidence="2">Sporulation related domain-containing protein</fullName>
    </submittedName>
</protein>
<dbReference type="GO" id="GO:0042834">
    <property type="term" value="F:peptidoglycan binding"/>
    <property type="evidence" value="ECO:0007669"/>
    <property type="project" value="InterPro"/>
</dbReference>
<keyword evidence="3" id="KW-1185">Reference proteome</keyword>
<dbReference type="InterPro" id="IPR036680">
    <property type="entry name" value="SPOR-like_sf"/>
</dbReference>
<evidence type="ECO:0000313" key="2">
    <source>
        <dbReference type="EMBL" id="SEL85654.1"/>
    </source>
</evidence>
<dbReference type="Pfam" id="PF18175">
    <property type="entry name" value="HU-CCDC81_bac_2"/>
    <property type="match status" value="1"/>
</dbReference>
<evidence type="ECO:0000259" key="1">
    <source>
        <dbReference type="PROSITE" id="PS51724"/>
    </source>
</evidence>
<accession>A0A1H7TMH7</accession>
<feature type="domain" description="SPOR" evidence="1">
    <location>
        <begin position="253"/>
        <end position="330"/>
    </location>
</feature>
<reference evidence="3" key="1">
    <citation type="submission" date="2016-10" db="EMBL/GenBank/DDBJ databases">
        <authorList>
            <person name="Varghese N."/>
            <person name="Submissions S."/>
        </authorList>
    </citation>
    <scope>NUCLEOTIDE SEQUENCE [LARGE SCALE GENOMIC DNA]</scope>
    <source>
        <strain evidence="3">DSM 16471</strain>
    </source>
</reference>
<dbReference type="EMBL" id="FNZN01000006">
    <property type="protein sequence ID" value="SEL85654.1"/>
    <property type="molecule type" value="Genomic_DNA"/>
</dbReference>
<dbReference type="SUPFAM" id="SSF110997">
    <property type="entry name" value="Sporulation related repeat"/>
    <property type="match status" value="1"/>
</dbReference>
<name>A0A1H7TMH7_9FLAO</name>
<dbReference type="AlphaFoldDB" id="A0A1H7TMH7"/>
<sequence>MPPYFFHICATMVLEHYISDLLYRYNCVVVPGFGAFLTQKNSARINQVTNTFSAPNKSIAFNKQLISNDGLLVSYVSESEKIPFESALSSIEEQVKVWKNILVQETSLNLKNIGSLSRNNEDKILFQPVSEPNYLTSSFGLSNFNSIPITREVLKREIVEIEENIPFVISPERRENKGFRPYLKYAAILLLAFSTGVTGYRVFQQQRTNEQVARQDAQEYVTKQIQEATFFDLSPLELPTVTVEASTTTSPTIEEGEMHYIVAGAFRVKANADRKIEQLKASGFNADYYGTNDYGLHMVTYESYTNSSDALKALREIKRTQSKDAWLLSKK</sequence>
<gene>
    <name evidence="2" type="ORF">SAMN04488008_10675</name>
</gene>
<dbReference type="Pfam" id="PF05036">
    <property type="entry name" value="SPOR"/>
    <property type="match status" value="1"/>
</dbReference>
<dbReference type="InterPro" id="IPR007730">
    <property type="entry name" value="SPOR-like_dom"/>
</dbReference>
<dbReference type="PROSITE" id="PS51724">
    <property type="entry name" value="SPOR"/>
    <property type="match status" value="1"/>
</dbReference>
<evidence type="ECO:0000313" key="3">
    <source>
        <dbReference type="Proteomes" id="UP000198990"/>
    </source>
</evidence>
<organism evidence="2 3">
    <name type="scientific">Maribacter orientalis</name>
    <dbReference type="NCBI Taxonomy" id="228957"/>
    <lineage>
        <taxon>Bacteria</taxon>
        <taxon>Pseudomonadati</taxon>
        <taxon>Bacteroidota</taxon>
        <taxon>Flavobacteriia</taxon>
        <taxon>Flavobacteriales</taxon>
        <taxon>Flavobacteriaceae</taxon>
        <taxon>Maribacter</taxon>
    </lineage>
</organism>